<dbReference type="RefSeq" id="WP_221047665.1">
    <property type="nucleotide sequence ID" value="NZ_AP019782.1"/>
</dbReference>
<sequence>MLRKYLLPALALAGFLFGIITVVQGNQPQPPSQPVVQPPAAPFASFIAGAGIVEARNRNIQIGTPLSGVVTEVAVKVGDRVKAGDLLFRLDDRQYLAQEALAQAAVSHARAQLNDASTQLRLAQSITDRRAISTEELERRRNAVAIAKAQVDQAEAQLGAARTDLDRILIRAPADGEVLQANVRPGEFAAAGSQADPPMVLGNLDQLHVRVDIDENDAWRFRRDARAMANLRGNPKFKAELTLAYVEPYVVPKRSLTGDSAERVDTRVLQALYSFDPAKLPAYVGQQMDVYIEAPPADGEEGR</sequence>
<evidence type="ECO:0000259" key="3">
    <source>
        <dbReference type="Pfam" id="PF25917"/>
    </source>
</evidence>
<gene>
    <name evidence="4" type="ORF">MoryE10_32330</name>
</gene>
<comment type="similarity">
    <text evidence="1">Belongs to the membrane fusion protein (MFP) (TC 8.A.1) family.</text>
</comment>
<evidence type="ECO:0000313" key="4">
    <source>
        <dbReference type="EMBL" id="BBL72627.1"/>
    </source>
</evidence>
<name>A0A8D4VU12_9GAMM</name>
<dbReference type="InterPro" id="IPR058625">
    <property type="entry name" value="MdtA-like_BSH"/>
</dbReference>
<evidence type="ECO:0000256" key="1">
    <source>
        <dbReference type="ARBA" id="ARBA00009477"/>
    </source>
</evidence>
<dbReference type="PANTHER" id="PTHR30469:SF15">
    <property type="entry name" value="HLYD FAMILY OF SECRETION PROTEINS"/>
    <property type="match status" value="1"/>
</dbReference>
<keyword evidence="5" id="KW-1185">Reference proteome</keyword>
<dbReference type="GO" id="GO:0015562">
    <property type="term" value="F:efflux transmembrane transporter activity"/>
    <property type="evidence" value="ECO:0007669"/>
    <property type="project" value="TreeGrafter"/>
</dbReference>
<dbReference type="InterPro" id="IPR006143">
    <property type="entry name" value="RND_pump_MFP"/>
</dbReference>
<dbReference type="Pfam" id="PF25917">
    <property type="entry name" value="BSH_RND"/>
    <property type="match status" value="1"/>
</dbReference>
<evidence type="ECO:0000256" key="2">
    <source>
        <dbReference type="SAM" id="Coils"/>
    </source>
</evidence>
<dbReference type="EMBL" id="AP019782">
    <property type="protein sequence ID" value="BBL72627.1"/>
    <property type="molecule type" value="Genomic_DNA"/>
</dbReference>
<dbReference type="Proteomes" id="UP000824988">
    <property type="component" value="Chromosome"/>
</dbReference>
<protein>
    <submittedName>
        <fullName evidence="4">Hemolysin secretion protein D</fullName>
    </submittedName>
</protein>
<dbReference type="NCBIfam" id="TIGR01730">
    <property type="entry name" value="RND_mfp"/>
    <property type="match status" value="1"/>
</dbReference>
<dbReference type="AlphaFoldDB" id="A0A8D4VU12"/>
<dbReference type="GO" id="GO:1990281">
    <property type="term" value="C:efflux pump complex"/>
    <property type="evidence" value="ECO:0007669"/>
    <property type="project" value="TreeGrafter"/>
</dbReference>
<proteinExistence type="inferred from homology"/>
<feature type="domain" description="Multidrug resistance protein MdtA-like barrel-sandwich hybrid" evidence="3">
    <location>
        <begin position="59"/>
        <end position="195"/>
    </location>
</feature>
<dbReference type="PANTHER" id="PTHR30469">
    <property type="entry name" value="MULTIDRUG RESISTANCE PROTEIN MDTA"/>
    <property type="match status" value="1"/>
</dbReference>
<dbReference type="KEGG" id="moz:MoryE10_32330"/>
<accession>A0A8D4VU12</accession>
<reference evidence="4" key="1">
    <citation type="submission" date="2019-06" db="EMBL/GenBank/DDBJ databases">
        <title>Complete genome sequence of Methylogaea oryzae strain JCM16910.</title>
        <authorList>
            <person name="Asakawa S."/>
        </authorList>
    </citation>
    <scope>NUCLEOTIDE SEQUENCE</scope>
    <source>
        <strain evidence="4">E10</strain>
    </source>
</reference>
<keyword evidence="2" id="KW-0175">Coiled coil</keyword>
<organism evidence="4 5">
    <name type="scientific">Methylogaea oryzae</name>
    <dbReference type="NCBI Taxonomy" id="1295382"/>
    <lineage>
        <taxon>Bacteria</taxon>
        <taxon>Pseudomonadati</taxon>
        <taxon>Pseudomonadota</taxon>
        <taxon>Gammaproteobacteria</taxon>
        <taxon>Methylococcales</taxon>
        <taxon>Methylococcaceae</taxon>
        <taxon>Methylogaea</taxon>
    </lineage>
</organism>
<evidence type="ECO:0000313" key="5">
    <source>
        <dbReference type="Proteomes" id="UP000824988"/>
    </source>
</evidence>
<feature type="coiled-coil region" evidence="2">
    <location>
        <begin position="137"/>
        <end position="164"/>
    </location>
</feature>